<organism evidence="2 3">
    <name type="scientific">Glutamicibacter uratoxydans</name>
    <name type="common">Arthrobacter uratoxydans</name>
    <dbReference type="NCBI Taxonomy" id="43667"/>
    <lineage>
        <taxon>Bacteria</taxon>
        <taxon>Bacillati</taxon>
        <taxon>Actinomycetota</taxon>
        <taxon>Actinomycetes</taxon>
        <taxon>Micrococcales</taxon>
        <taxon>Micrococcaceae</taxon>
        <taxon>Glutamicibacter</taxon>
    </lineage>
</organism>
<proteinExistence type="predicted"/>
<protein>
    <submittedName>
        <fullName evidence="2">C4-dicarboxylate ABC transporter substrate-binding protein</fullName>
    </submittedName>
</protein>
<evidence type="ECO:0000256" key="1">
    <source>
        <dbReference type="SAM" id="SignalP"/>
    </source>
</evidence>
<sequence length="322" mass="34210">MSSSKLSRRTVLKWSLGLPLAVAAPVAFGGCSAHSADELNIAAGEEGGVYFEFATLLSLALVRHGIAKTSRAIATEASVQNLNMLASGDAQLSLALADTVAQYRQDGHGSKPVALGRVYQNYFHCISRAESRIFTLDDLAGRRIGTGAAGSGTWVTGQRILKAAGLPTAARPPEEVKLGYADGLEALKSGDIDALFLFGGMPVRGVAELARHVDLRLMNLNDVLQSLRRSYPGLYDHVTIPGGTYPRVPEASSIGVANLLMASESLDEDLVGRIVRMLVEHAQELIPEQTAGMQFLSPQSLISTAGQPLHPGARTAYRQLHG</sequence>
<dbReference type="NCBIfam" id="TIGR02122">
    <property type="entry name" value="TRAP_TAXI"/>
    <property type="match status" value="1"/>
</dbReference>
<dbReference type="PROSITE" id="PS51257">
    <property type="entry name" value="PROKAR_LIPOPROTEIN"/>
    <property type="match status" value="1"/>
</dbReference>
<feature type="chain" id="PRO_5038773465" evidence="1">
    <location>
        <begin position="30"/>
        <end position="322"/>
    </location>
</feature>
<dbReference type="Proteomes" id="UP000316612">
    <property type="component" value="Unassembled WGS sequence"/>
</dbReference>
<dbReference type="InterPro" id="IPR011852">
    <property type="entry name" value="TRAP_TAXI"/>
</dbReference>
<dbReference type="Pfam" id="PF16868">
    <property type="entry name" value="NMT1_3"/>
    <property type="match status" value="1"/>
</dbReference>
<gene>
    <name evidence="2" type="ORF">AUR04nite_02930</name>
</gene>
<comment type="caution">
    <text evidence="2">The sequence shown here is derived from an EMBL/GenBank/DDBJ whole genome shotgun (WGS) entry which is preliminary data.</text>
</comment>
<feature type="signal peptide" evidence="1">
    <location>
        <begin position="1"/>
        <end position="29"/>
    </location>
</feature>
<dbReference type="RefSeq" id="WP_170184032.1">
    <property type="nucleotide sequence ID" value="NZ_BAAAJL010000007.1"/>
</dbReference>
<keyword evidence="3" id="KW-1185">Reference proteome</keyword>
<keyword evidence="1" id="KW-0732">Signal</keyword>
<dbReference type="PANTHER" id="PTHR42941">
    <property type="entry name" value="SLL1037 PROTEIN"/>
    <property type="match status" value="1"/>
</dbReference>
<dbReference type="PROSITE" id="PS51318">
    <property type="entry name" value="TAT"/>
    <property type="match status" value="1"/>
</dbReference>
<accession>A0A4Y4DQC8</accession>
<reference evidence="2 3" key="1">
    <citation type="submission" date="2019-06" db="EMBL/GenBank/DDBJ databases">
        <title>Whole genome shotgun sequence of Glutamicibacter uratoxydans NBRC 15515.</title>
        <authorList>
            <person name="Hosoyama A."/>
            <person name="Uohara A."/>
            <person name="Ohji S."/>
            <person name="Ichikawa N."/>
        </authorList>
    </citation>
    <scope>NUCLEOTIDE SEQUENCE [LARGE SCALE GENOMIC DNA]</scope>
    <source>
        <strain evidence="2 3">NBRC 15515</strain>
    </source>
</reference>
<evidence type="ECO:0000313" key="2">
    <source>
        <dbReference type="EMBL" id="GED04761.1"/>
    </source>
</evidence>
<evidence type="ECO:0000313" key="3">
    <source>
        <dbReference type="Proteomes" id="UP000316612"/>
    </source>
</evidence>
<dbReference type="Gene3D" id="3.40.190.10">
    <property type="entry name" value="Periplasmic binding protein-like II"/>
    <property type="match status" value="2"/>
</dbReference>
<name>A0A4Y4DQC8_GLUUR</name>
<dbReference type="EMBL" id="BJNY01000001">
    <property type="protein sequence ID" value="GED04761.1"/>
    <property type="molecule type" value="Genomic_DNA"/>
</dbReference>
<dbReference type="AlphaFoldDB" id="A0A4Y4DQC8"/>
<dbReference type="InterPro" id="IPR006311">
    <property type="entry name" value="TAT_signal"/>
</dbReference>
<dbReference type="PANTHER" id="PTHR42941:SF1">
    <property type="entry name" value="SLL1037 PROTEIN"/>
    <property type="match status" value="1"/>
</dbReference>
<dbReference type="SUPFAM" id="SSF53850">
    <property type="entry name" value="Periplasmic binding protein-like II"/>
    <property type="match status" value="1"/>
</dbReference>